<protein>
    <submittedName>
        <fullName evidence="1">Uncharacterized protein</fullName>
    </submittedName>
</protein>
<dbReference type="EMBL" id="KQ459562">
    <property type="protein sequence ID" value="KPI99748.1"/>
    <property type="molecule type" value="Genomic_DNA"/>
</dbReference>
<sequence length="125" mass="13172">MRAYFESNSPKDMEMGTNEVHQSVHVGGAQYNLTANRRSRSRACGVGAGAGACGVGDVGVGATWAWARLRGVRVQLLAAQEVYLRVEAGRGGGGRAPGLQVERGVVQRAAGTARHRARLTSCNHV</sequence>
<evidence type="ECO:0000313" key="1">
    <source>
        <dbReference type="EMBL" id="KPI99748.1"/>
    </source>
</evidence>
<accession>A0A194Q330</accession>
<dbReference type="AlphaFoldDB" id="A0A194Q330"/>
<name>A0A194Q330_PAPXU</name>
<keyword evidence="2" id="KW-1185">Reference proteome</keyword>
<reference evidence="1 2" key="1">
    <citation type="journal article" date="2015" name="Nat. Commun.">
        <title>Outbred genome sequencing and CRISPR/Cas9 gene editing in butterflies.</title>
        <authorList>
            <person name="Li X."/>
            <person name="Fan D."/>
            <person name="Zhang W."/>
            <person name="Liu G."/>
            <person name="Zhang L."/>
            <person name="Zhao L."/>
            <person name="Fang X."/>
            <person name="Chen L."/>
            <person name="Dong Y."/>
            <person name="Chen Y."/>
            <person name="Ding Y."/>
            <person name="Zhao R."/>
            <person name="Feng M."/>
            <person name="Zhu Y."/>
            <person name="Feng Y."/>
            <person name="Jiang X."/>
            <person name="Zhu D."/>
            <person name="Xiang H."/>
            <person name="Feng X."/>
            <person name="Li S."/>
            <person name="Wang J."/>
            <person name="Zhang G."/>
            <person name="Kronforst M.R."/>
            <person name="Wang W."/>
        </authorList>
    </citation>
    <scope>NUCLEOTIDE SEQUENCE [LARGE SCALE GENOMIC DNA]</scope>
    <source>
        <strain evidence="1">Ya'a_city_454_Px</strain>
        <tissue evidence="1">Whole body</tissue>
    </source>
</reference>
<gene>
    <name evidence="1" type="ORF">RR46_04722</name>
</gene>
<proteinExistence type="predicted"/>
<evidence type="ECO:0000313" key="2">
    <source>
        <dbReference type="Proteomes" id="UP000053268"/>
    </source>
</evidence>
<dbReference type="Proteomes" id="UP000053268">
    <property type="component" value="Unassembled WGS sequence"/>
</dbReference>
<organism evidence="1 2">
    <name type="scientific">Papilio xuthus</name>
    <name type="common">Asian swallowtail butterfly</name>
    <dbReference type="NCBI Taxonomy" id="66420"/>
    <lineage>
        <taxon>Eukaryota</taxon>
        <taxon>Metazoa</taxon>
        <taxon>Ecdysozoa</taxon>
        <taxon>Arthropoda</taxon>
        <taxon>Hexapoda</taxon>
        <taxon>Insecta</taxon>
        <taxon>Pterygota</taxon>
        <taxon>Neoptera</taxon>
        <taxon>Endopterygota</taxon>
        <taxon>Lepidoptera</taxon>
        <taxon>Glossata</taxon>
        <taxon>Ditrysia</taxon>
        <taxon>Papilionoidea</taxon>
        <taxon>Papilionidae</taxon>
        <taxon>Papilioninae</taxon>
        <taxon>Papilio</taxon>
    </lineage>
</organism>